<dbReference type="GO" id="GO:0030097">
    <property type="term" value="P:hemopoiesis"/>
    <property type="evidence" value="ECO:0007669"/>
    <property type="project" value="Ensembl"/>
</dbReference>
<dbReference type="PROSITE" id="PS50071">
    <property type="entry name" value="HOMEOBOX_2"/>
    <property type="match status" value="1"/>
</dbReference>
<dbReference type="GO" id="GO:0006366">
    <property type="term" value="P:transcription by RNA polymerase II"/>
    <property type="evidence" value="ECO:0007669"/>
    <property type="project" value="Ensembl"/>
</dbReference>
<evidence type="ECO:0000313" key="13">
    <source>
        <dbReference type="Proteomes" id="UP000001646"/>
    </source>
</evidence>
<evidence type="ECO:0000256" key="8">
    <source>
        <dbReference type="ARBA" id="ARBA00032979"/>
    </source>
</evidence>
<keyword evidence="7 9" id="KW-0539">Nucleus</keyword>
<dbReference type="OrthoDB" id="6159439at2759"/>
<dbReference type="SMR" id="G1KQP9"/>
<comment type="subcellular location">
    <subcellularLocation>
        <location evidence="1 9 10">Nucleus</location>
    </subcellularLocation>
</comment>
<evidence type="ECO:0000256" key="7">
    <source>
        <dbReference type="ARBA" id="ARBA00023242"/>
    </source>
</evidence>
<dbReference type="GO" id="GO:0003221">
    <property type="term" value="P:right ventricular cardiac muscle tissue morphogenesis"/>
    <property type="evidence" value="ECO:0007669"/>
    <property type="project" value="Ensembl"/>
</dbReference>
<dbReference type="CDD" id="cd00086">
    <property type="entry name" value="homeodomain"/>
    <property type="match status" value="1"/>
</dbReference>
<dbReference type="GO" id="GO:0060048">
    <property type="term" value="P:cardiac muscle contraction"/>
    <property type="evidence" value="ECO:0007669"/>
    <property type="project" value="Ensembl"/>
</dbReference>
<dbReference type="InParanoid" id="G1KQP9"/>
<dbReference type="KEGG" id="acs:100562273"/>
<dbReference type="FunCoup" id="G1KQP9">
    <property type="interactions" value="20"/>
</dbReference>
<protein>
    <recommendedName>
        <fullName evidence="3">Homeobox protein Nkx-2.5</fullName>
    </recommendedName>
    <alternativeName>
        <fullName evidence="8">Homeobox protein NK-2 homolog E</fullName>
    </alternativeName>
</protein>
<dbReference type="GO" id="GO:1990664">
    <property type="term" value="C:Nkx-2.5 complex"/>
    <property type="evidence" value="ECO:0007669"/>
    <property type="project" value="Ensembl"/>
</dbReference>
<dbReference type="GO" id="GO:0050673">
    <property type="term" value="P:epithelial cell proliferation"/>
    <property type="evidence" value="ECO:0007669"/>
    <property type="project" value="Ensembl"/>
</dbReference>
<dbReference type="GO" id="GO:0010667">
    <property type="term" value="P:negative regulation of cardiac muscle cell apoptotic process"/>
    <property type="evidence" value="ECO:0007669"/>
    <property type="project" value="Ensembl"/>
</dbReference>
<dbReference type="Bgee" id="ENSACAG00000015142">
    <property type="expression patterns" value="Expressed in heart and 4 other cell types or tissues"/>
</dbReference>
<dbReference type="GO" id="GO:0030154">
    <property type="term" value="P:cell differentiation"/>
    <property type="evidence" value="ECO:0000318"/>
    <property type="project" value="GO_Central"/>
</dbReference>
<dbReference type="GO" id="GO:0060413">
    <property type="term" value="P:atrial septum morphogenesis"/>
    <property type="evidence" value="ECO:0007669"/>
    <property type="project" value="Ensembl"/>
</dbReference>
<dbReference type="GO" id="GO:0003168">
    <property type="term" value="P:Purkinje myocyte differentiation"/>
    <property type="evidence" value="ECO:0007669"/>
    <property type="project" value="Ensembl"/>
</dbReference>
<dbReference type="GO" id="GO:0001228">
    <property type="term" value="F:DNA-binding transcription activator activity, RNA polymerase II-specific"/>
    <property type="evidence" value="ECO:0007669"/>
    <property type="project" value="Ensembl"/>
</dbReference>
<name>G1KQP9_ANOCA</name>
<dbReference type="GO" id="GO:0003222">
    <property type="term" value="P:ventricular trabecula myocardium morphogenesis"/>
    <property type="evidence" value="ECO:0007669"/>
    <property type="project" value="Ensembl"/>
</dbReference>
<gene>
    <name evidence="12" type="primary">NKX2-5</name>
</gene>
<dbReference type="Ensembl" id="ENSACAT00000015161.3">
    <property type="protein sequence ID" value="ENSACAP00000014860.2"/>
    <property type="gene ID" value="ENSACAG00000015142.3"/>
</dbReference>
<dbReference type="GO" id="GO:0005654">
    <property type="term" value="C:nucleoplasm"/>
    <property type="evidence" value="ECO:0007669"/>
    <property type="project" value="Ensembl"/>
</dbReference>
<dbReference type="GO" id="GO:0060043">
    <property type="term" value="P:regulation of cardiac muscle cell proliferation"/>
    <property type="evidence" value="ECO:0007669"/>
    <property type="project" value="Ensembl"/>
</dbReference>
<evidence type="ECO:0000256" key="3">
    <source>
        <dbReference type="ARBA" id="ARBA00014179"/>
    </source>
</evidence>
<dbReference type="GO" id="GO:0001570">
    <property type="term" value="P:vasculogenesis"/>
    <property type="evidence" value="ECO:0007669"/>
    <property type="project" value="Ensembl"/>
</dbReference>
<dbReference type="Proteomes" id="UP000001646">
    <property type="component" value="Chromosome 2"/>
</dbReference>
<dbReference type="GO" id="GO:0003166">
    <property type="term" value="P:bundle of His development"/>
    <property type="evidence" value="ECO:0007669"/>
    <property type="project" value="Ensembl"/>
</dbReference>
<reference evidence="12" key="3">
    <citation type="submission" date="2025-09" db="UniProtKB">
        <authorList>
            <consortium name="Ensembl"/>
        </authorList>
    </citation>
    <scope>IDENTIFICATION</scope>
</reference>
<dbReference type="eggNOG" id="KOG0842">
    <property type="taxonomic scope" value="Eukaryota"/>
</dbReference>
<dbReference type="GO" id="GO:0060929">
    <property type="term" value="P:atrioventricular node cell fate commitment"/>
    <property type="evidence" value="ECO:0007669"/>
    <property type="project" value="Ensembl"/>
</dbReference>
<reference evidence="12" key="2">
    <citation type="submission" date="2025-08" db="UniProtKB">
        <authorList>
            <consortium name="Ensembl"/>
        </authorList>
    </citation>
    <scope>IDENTIFICATION</scope>
</reference>
<dbReference type="STRING" id="28377.ENSACAP00000014860"/>
<evidence type="ECO:0000256" key="1">
    <source>
        <dbReference type="ARBA" id="ARBA00004123"/>
    </source>
</evidence>
<reference evidence="12 13" key="1">
    <citation type="submission" date="2009-12" db="EMBL/GenBank/DDBJ databases">
        <title>The Genome Sequence of Anolis carolinensis (Green Anole Lizard).</title>
        <authorList>
            <consortium name="The Genome Sequencing Platform"/>
            <person name="Di Palma F."/>
            <person name="Alfoldi J."/>
            <person name="Heiman D."/>
            <person name="Young S."/>
            <person name="Grabherr M."/>
            <person name="Johnson J."/>
            <person name="Lander E.S."/>
            <person name="Lindblad-Toh K."/>
        </authorList>
    </citation>
    <scope>NUCLEOTIDE SEQUENCE [LARGE SCALE GENOMIC DNA]</scope>
    <source>
        <strain evidence="12 13">JBL SC #1</strain>
    </source>
</reference>
<dbReference type="InterPro" id="IPR009057">
    <property type="entry name" value="Homeodomain-like_sf"/>
</dbReference>
<accession>G1KQP9</accession>
<evidence type="ECO:0000256" key="9">
    <source>
        <dbReference type="PROSITE-ProRule" id="PRU00108"/>
    </source>
</evidence>
<dbReference type="FunFam" id="1.10.10.60:FF:000078">
    <property type="entry name" value="NK2 homeobox 3"/>
    <property type="match status" value="1"/>
</dbReference>
<dbReference type="GO" id="GO:1904036">
    <property type="term" value="P:negative regulation of epithelial cell apoptotic process"/>
    <property type="evidence" value="ECO:0007669"/>
    <property type="project" value="Ensembl"/>
</dbReference>
<dbReference type="GO" id="GO:0005829">
    <property type="term" value="C:cytosol"/>
    <property type="evidence" value="ECO:0007669"/>
    <property type="project" value="Ensembl"/>
</dbReference>
<dbReference type="GO" id="GO:0032993">
    <property type="term" value="C:protein-DNA complex"/>
    <property type="evidence" value="ECO:0007669"/>
    <property type="project" value="Ensembl"/>
</dbReference>
<comment type="similarity">
    <text evidence="2">Belongs to the NK-2 homeobox family.</text>
</comment>
<dbReference type="GO" id="GO:0000981">
    <property type="term" value="F:DNA-binding transcription factor activity, RNA polymerase II-specific"/>
    <property type="evidence" value="ECO:0000318"/>
    <property type="project" value="GO_Central"/>
</dbReference>
<dbReference type="GO" id="GO:1903779">
    <property type="term" value="P:regulation of cardiac conduction"/>
    <property type="evidence" value="ECO:0007669"/>
    <property type="project" value="Ensembl"/>
</dbReference>
<evidence type="ECO:0000256" key="6">
    <source>
        <dbReference type="ARBA" id="ARBA00023155"/>
    </source>
</evidence>
<dbReference type="InterPro" id="IPR050394">
    <property type="entry name" value="Homeobox_NK-like"/>
</dbReference>
<dbReference type="HOGENOM" id="CLU_049543_0_0_1"/>
<dbReference type="GO" id="GO:0060038">
    <property type="term" value="P:cardiac muscle cell proliferation"/>
    <property type="evidence" value="ECO:0007669"/>
    <property type="project" value="Ensembl"/>
</dbReference>
<dbReference type="GeneTree" id="ENSGT00940000158996"/>
<evidence type="ECO:0000259" key="11">
    <source>
        <dbReference type="PROSITE" id="PS50071"/>
    </source>
</evidence>
<dbReference type="GO" id="GO:0048536">
    <property type="term" value="P:spleen development"/>
    <property type="evidence" value="ECO:0007669"/>
    <property type="project" value="Ensembl"/>
</dbReference>
<dbReference type="GO" id="GO:0090090">
    <property type="term" value="P:negative regulation of canonical Wnt signaling pathway"/>
    <property type="evidence" value="ECO:0007669"/>
    <property type="project" value="Ensembl"/>
</dbReference>
<dbReference type="GO" id="GO:0007512">
    <property type="term" value="P:adult heart development"/>
    <property type="evidence" value="ECO:0007669"/>
    <property type="project" value="Ensembl"/>
</dbReference>
<dbReference type="GO" id="GO:0000122">
    <property type="term" value="P:negative regulation of transcription by RNA polymerase II"/>
    <property type="evidence" value="ECO:0007669"/>
    <property type="project" value="Ensembl"/>
</dbReference>
<proteinExistence type="inferred from homology"/>
<dbReference type="GO" id="GO:0003228">
    <property type="term" value="P:atrial cardiac muscle tissue development"/>
    <property type="evidence" value="ECO:0007669"/>
    <property type="project" value="Ensembl"/>
</dbReference>
<dbReference type="PROSITE" id="PS00027">
    <property type="entry name" value="HOMEOBOX_1"/>
    <property type="match status" value="1"/>
</dbReference>
<dbReference type="GeneID" id="100562273"/>
<dbReference type="SMART" id="SM00389">
    <property type="entry name" value="HOX"/>
    <property type="match status" value="1"/>
</dbReference>
<dbReference type="GO" id="GO:0060412">
    <property type="term" value="P:ventricular septum morphogenesis"/>
    <property type="evidence" value="ECO:0007669"/>
    <property type="project" value="Ensembl"/>
</dbReference>
<dbReference type="GO" id="GO:0061629">
    <property type="term" value="F:RNA polymerase II-specific DNA-binding transcription factor binding"/>
    <property type="evidence" value="ECO:0007669"/>
    <property type="project" value="Ensembl"/>
</dbReference>
<evidence type="ECO:0000256" key="10">
    <source>
        <dbReference type="RuleBase" id="RU000682"/>
    </source>
</evidence>
<dbReference type="CTD" id="1482"/>
<dbReference type="GO" id="GO:0003285">
    <property type="term" value="P:septum secundum development"/>
    <property type="evidence" value="ECO:0007669"/>
    <property type="project" value="Ensembl"/>
</dbReference>
<dbReference type="GO" id="GO:0010628">
    <property type="term" value="P:positive regulation of gene expression"/>
    <property type="evidence" value="ECO:0007669"/>
    <property type="project" value="Ensembl"/>
</dbReference>
<dbReference type="PANTHER" id="PTHR24340">
    <property type="entry name" value="HOMEOBOX PROTEIN NKX"/>
    <property type="match status" value="1"/>
</dbReference>
<dbReference type="GO" id="GO:0001947">
    <property type="term" value="P:heart looping"/>
    <property type="evidence" value="ECO:0007669"/>
    <property type="project" value="Ensembl"/>
</dbReference>
<keyword evidence="13" id="KW-1185">Reference proteome</keyword>
<dbReference type="GO" id="GO:0055117">
    <property type="term" value="P:regulation of cardiac muscle contraction"/>
    <property type="evidence" value="ECO:0007669"/>
    <property type="project" value="Ensembl"/>
</dbReference>
<dbReference type="GO" id="GO:0060347">
    <property type="term" value="P:heart trabecula formation"/>
    <property type="evidence" value="ECO:0007669"/>
    <property type="project" value="Ensembl"/>
</dbReference>
<dbReference type="GO" id="GO:0055005">
    <property type="term" value="P:ventricular cardiac myofibril assembly"/>
    <property type="evidence" value="ECO:0007669"/>
    <property type="project" value="Ensembl"/>
</dbReference>
<dbReference type="SUPFAM" id="SSF46689">
    <property type="entry name" value="Homeodomain-like"/>
    <property type="match status" value="1"/>
</dbReference>
<evidence type="ECO:0000256" key="4">
    <source>
        <dbReference type="ARBA" id="ARBA00022473"/>
    </source>
</evidence>
<dbReference type="PANTHER" id="PTHR24340:SF28">
    <property type="entry name" value="HOMEOBOX PROTEIN NKX-2.5"/>
    <property type="match status" value="1"/>
</dbReference>
<dbReference type="InterPro" id="IPR017970">
    <property type="entry name" value="Homeobox_CS"/>
</dbReference>
<dbReference type="GO" id="GO:0042803">
    <property type="term" value="F:protein homodimerization activity"/>
    <property type="evidence" value="ECO:0007669"/>
    <property type="project" value="Ensembl"/>
</dbReference>
<dbReference type="GO" id="GO:0010765">
    <property type="term" value="P:positive regulation of sodium ion transport"/>
    <property type="evidence" value="ECO:0007669"/>
    <property type="project" value="Ensembl"/>
</dbReference>
<dbReference type="GO" id="GO:0005634">
    <property type="term" value="C:nucleus"/>
    <property type="evidence" value="ECO:0000318"/>
    <property type="project" value="GO_Central"/>
</dbReference>
<evidence type="ECO:0000256" key="2">
    <source>
        <dbReference type="ARBA" id="ARBA00005661"/>
    </source>
</evidence>
<dbReference type="GO" id="GO:0003342">
    <property type="term" value="P:proepicardium development"/>
    <property type="evidence" value="ECO:0007669"/>
    <property type="project" value="Ensembl"/>
</dbReference>
<sequence length="340" mass="35276">MFPSAVAATSTPFSVKDILSLEQQQQQPPPPGGVGLASLELPAALGSAPSCMLAAAFKQEAFVAEEELPEAAKSAAAFPGGFFGKSYADMDAAAEPKAGKKASESCALQKALDAEKRAPGEAAVAAEEESACRARPRKRRKPRVLFSQAQVYELERRFKQQKYLSAPERDHLASALKLSSTQVKIWFQNRRYKCKRQRQDQSLEMVGLHPAAPPPPPRRIAVPVLVRDGKPCLGDAAASASPYASPYSAVALGPYGYGAYPPAAAYGNYGGSACSAAGYSCSYPAVQASVQASGSGGGGGGGGGNFVNFGVGPELNLNLSPAQGAQGSGGLSALHSIRAW</sequence>
<dbReference type="GO" id="GO:0060261">
    <property type="term" value="P:positive regulation of transcription initiation by RNA polymerase II"/>
    <property type="evidence" value="ECO:0007669"/>
    <property type="project" value="Ensembl"/>
</dbReference>
<dbReference type="GO" id="GO:0010832">
    <property type="term" value="P:negative regulation of myotube differentiation"/>
    <property type="evidence" value="ECO:0007669"/>
    <property type="project" value="Ensembl"/>
</dbReference>
<keyword evidence="6 9" id="KW-0371">Homeobox</keyword>
<evidence type="ECO:0000256" key="5">
    <source>
        <dbReference type="ARBA" id="ARBA00023125"/>
    </source>
</evidence>
<dbReference type="Pfam" id="PF00046">
    <property type="entry name" value="Homeodomain"/>
    <property type="match status" value="1"/>
</dbReference>
<dbReference type="GO" id="GO:0003148">
    <property type="term" value="P:outflow tract septum morphogenesis"/>
    <property type="evidence" value="ECO:0007669"/>
    <property type="project" value="Ensembl"/>
</dbReference>
<dbReference type="GO" id="GO:0045823">
    <property type="term" value="P:positive regulation of heart contraction"/>
    <property type="evidence" value="ECO:0007669"/>
    <property type="project" value="Ensembl"/>
</dbReference>
<dbReference type="GO" id="GO:0006357">
    <property type="term" value="P:regulation of transcription by RNA polymerase II"/>
    <property type="evidence" value="ECO:0000318"/>
    <property type="project" value="GO_Central"/>
</dbReference>
<dbReference type="GO" id="GO:0003350">
    <property type="term" value="P:pulmonary myocardium development"/>
    <property type="evidence" value="ECO:0007669"/>
    <property type="project" value="Ensembl"/>
</dbReference>
<organism evidence="12 13">
    <name type="scientific">Anolis carolinensis</name>
    <name type="common">Green anole</name>
    <name type="synonym">American chameleon</name>
    <dbReference type="NCBI Taxonomy" id="28377"/>
    <lineage>
        <taxon>Eukaryota</taxon>
        <taxon>Metazoa</taxon>
        <taxon>Chordata</taxon>
        <taxon>Craniata</taxon>
        <taxon>Vertebrata</taxon>
        <taxon>Euteleostomi</taxon>
        <taxon>Lepidosauria</taxon>
        <taxon>Squamata</taxon>
        <taxon>Bifurcata</taxon>
        <taxon>Unidentata</taxon>
        <taxon>Episquamata</taxon>
        <taxon>Toxicofera</taxon>
        <taxon>Iguania</taxon>
        <taxon>Dactyloidae</taxon>
        <taxon>Anolis</taxon>
    </lineage>
</organism>
<dbReference type="OMA" id="CNASYSC"/>
<dbReference type="GO" id="GO:0003682">
    <property type="term" value="F:chromatin binding"/>
    <property type="evidence" value="ECO:0007669"/>
    <property type="project" value="Ensembl"/>
</dbReference>
<dbReference type="GO" id="GO:0060971">
    <property type="term" value="P:embryonic heart tube left/right pattern formation"/>
    <property type="evidence" value="ECO:0007669"/>
    <property type="project" value="Ensembl"/>
</dbReference>
<dbReference type="GO" id="GO:0060037">
    <property type="term" value="P:pharyngeal system development"/>
    <property type="evidence" value="ECO:0007669"/>
    <property type="project" value="Ensembl"/>
</dbReference>
<dbReference type="InterPro" id="IPR001356">
    <property type="entry name" value="HD"/>
</dbReference>
<dbReference type="GO" id="GO:0060928">
    <property type="term" value="P:atrioventricular node cell development"/>
    <property type="evidence" value="ECO:0007669"/>
    <property type="project" value="Ensembl"/>
</dbReference>
<dbReference type="GO" id="GO:0030878">
    <property type="term" value="P:thyroid gland development"/>
    <property type="evidence" value="ECO:0007669"/>
    <property type="project" value="Ensembl"/>
</dbReference>
<dbReference type="GO" id="GO:1904019">
    <property type="term" value="P:epithelial cell apoptotic process"/>
    <property type="evidence" value="ECO:0007669"/>
    <property type="project" value="Ensembl"/>
</dbReference>
<dbReference type="GO" id="GO:0003211">
    <property type="term" value="P:cardiac ventricle formation"/>
    <property type="evidence" value="ECO:0007669"/>
    <property type="project" value="Ensembl"/>
</dbReference>
<dbReference type="PRINTS" id="PR00024">
    <property type="entry name" value="HOMEOBOX"/>
</dbReference>
<dbReference type="GO" id="GO:0000978">
    <property type="term" value="F:RNA polymerase II cis-regulatory region sequence-specific DNA binding"/>
    <property type="evidence" value="ECO:0000318"/>
    <property type="project" value="GO_Central"/>
</dbReference>
<evidence type="ECO:0000313" key="12">
    <source>
        <dbReference type="Ensembl" id="ENSACAP00000014860.2"/>
    </source>
</evidence>
<keyword evidence="5 9" id="KW-0238">DNA-binding</keyword>
<feature type="DNA-binding region" description="Homeobox" evidence="9">
    <location>
        <begin position="139"/>
        <end position="198"/>
    </location>
</feature>
<feature type="domain" description="Homeobox" evidence="11">
    <location>
        <begin position="137"/>
        <end position="197"/>
    </location>
</feature>
<dbReference type="AlphaFoldDB" id="G1KQP9"/>
<dbReference type="GO" id="GO:0045666">
    <property type="term" value="P:positive regulation of neuron differentiation"/>
    <property type="evidence" value="ECO:0007669"/>
    <property type="project" value="Ensembl"/>
</dbReference>
<dbReference type="InterPro" id="IPR020479">
    <property type="entry name" value="HD_metazoa"/>
</dbReference>
<keyword evidence="4" id="KW-0217">Developmental protein</keyword>
<dbReference type="GO" id="GO:0003278">
    <property type="term" value="P:apoptotic process involved in heart morphogenesis"/>
    <property type="evidence" value="ECO:0007669"/>
    <property type="project" value="Ensembl"/>
</dbReference>
<dbReference type="GO" id="GO:0050679">
    <property type="term" value="P:positive regulation of epithelial cell proliferation"/>
    <property type="evidence" value="ECO:0007669"/>
    <property type="project" value="Ensembl"/>
</dbReference>
<dbReference type="Gene3D" id="1.10.10.60">
    <property type="entry name" value="Homeodomain-like"/>
    <property type="match status" value="1"/>
</dbReference>
<dbReference type="GO" id="GO:0051891">
    <property type="term" value="P:positive regulation of cardioblast differentiation"/>
    <property type="evidence" value="ECO:0007669"/>
    <property type="project" value="Ensembl"/>
</dbReference>
<dbReference type="GO" id="GO:0030855">
    <property type="term" value="P:epithelial cell differentiation"/>
    <property type="evidence" value="ECO:0007669"/>
    <property type="project" value="Ensembl"/>
</dbReference>